<accession>A0AAD9NC56</accession>
<feature type="compositionally biased region" description="Polar residues" evidence="1">
    <location>
        <begin position="75"/>
        <end position="84"/>
    </location>
</feature>
<protein>
    <submittedName>
        <fullName evidence="2">Uncharacterized protein</fullName>
    </submittedName>
</protein>
<name>A0AAD9NC56_9ANNE</name>
<dbReference type="Proteomes" id="UP001208570">
    <property type="component" value="Unassembled WGS sequence"/>
</dbReference>
<evidence type="ECO:0000313" key="2">
    <source>
        <dbReference type="EMBL" id="KAK2163178.1"/>
    </source>
</evidence>
<evidence type="ECO:0000256" key="1">
    <source>
        <dbReference type="SAM" id="MobiDB-lite"/>
    </source>
</evidence>
<gene>
    <name evidence="2" type="ORF">LSH36_84g06001</name>
</gene>
<dbReference type="EMBL" id="JAODUP010000084">
    <property type="protein sequence ID" value="KAK2163178.1"/>
    <property type="molecule type" value="Genomic_DNA"/>
</dbReference>
<feature type="compositionally biased region" description="Low complexity" evidence="1">
    <location>
        <begin position="85"/>
        <end position="104"/>
    </location>
</feature>
<evidence type="ECO:0000313" key="3">
    <source>
        <dbReference type="Proteomes" id="UP001208570"/>
    </source>
</evidence>
<feature type="region of interest" description="Disordered" evidence="1">
    <location>
        <begin position="21"/>
        <end position="126"/>
    </location>
</feature>
<organism evidence="2 3">
    <name type="scientific">Paralvinella palmiformis</name>
    <dbReference type="NCBI Taxonomy" id="53620"/>
    <lineage>
        <taxon>Eukaryota</taxon>
        <taxon>Metazoa</taxon>
        <taxon>Spiralia</taxon>
        <taxon>Lophotrochozoa</taxon>
        <taxon>Annelida</taxon>
        <taxon>Polychaeta</taxon>
        <taxon>Sedentaria</taxon>
        <taxon>Canalipalpata</taxon>
        <taxon>Terebellida</taxon>
        <taxon>Terebelliformia</taxon>
        <taxon>Alvinellidae</taxon>
        <taxon>Paralvinella</taxon>
    </lineage>
</organism>
<feature type="compositionally biased region" description="Basic residues" evidence="1">
    <location>
        <begin position="43"/>
        <end position="55"/>
    </location>
</feature>
<sequence>MEVLLQSFHLTKTMAQTFVNNKSPSSPLFQHREPSGTQTLGHRGSKNRFLSRRRSRSSDPVQHQLVHPDGARSGLNLNMISGDTSPGSLQDSPSSSGSVSGSRPQSPPSPAVQDAGNGGMKVGSPRIHCHNHRVSMIAMEQSGTRSGSSSPCLGSPVHGRRFPGSHCSRRADYSSYTRAFDKSARTRSKTEVGIAVINQNREKFVVVGSETLFQEKRSSGLIYRLHSLPVLRRNKSVPLNARFRLRC</sequence>
<keyword evidence="3" id="KW-1185">Reference proteome</keyword>
<reference evidence="2" key="1">
    <citation type="journal article" date="2023" name="Mol. Biol. Evol.">
        <title>Third-Generation Sequencing Reveals the Adaptive Role of the Epigenome in Three Deep-Sea Polychaetes.</title>
        <authorList>
            <person name="Perez M."/>
            <person name="Aroh O."/>
            <person name="Sun Y."/>
            <person name="Lan Y."/>
            <person name="Juniper S.K."/>
            <person name="Young C.R."/>
            <person name="Angers B."/>
            <person name="Qian P.Y."/>
        </authorList>
    </citation>
    <scope>NUCLEOTIDE SEQUENCE</scope>
    <source>
        <strain evidence="2">P08H-3</strain>
    </source>
</reference>
<comment type="caution">
    <text evidence="2">The sequence shown here is derived from an EMBL/GenBank/DDBJ whole genome shotgun (WGS) entry which is preliminary data.</text>
</comment>
<proteinExistence type="predicted"/>
<dbReference type="AlphaFoldDB" id="A0AAD9NC56"/>